<feature type="transmembrane region" description="Helical" evidence="1">
    <location>
        <begin position="296"/>
        <end position="319"/>
    </location>
</feature>
<dbReference type="EMBL" id="PDJG01000001">
    <property type="protein sequence ID" value="PFG34262.1"/>
    <property type="molecule type" value="Genomic_DNA"/>
</dbReference>
<dbReference type="RefSeq" id="WP_098455322.1">
    <property type="nucleotide sequence ID" value="NZ_PDJG01000001.1"/>
</dbReference>
<evidence type="ECO:0000313" key="4">
    <source>
        <dbReference type="Proteomes" id="UP000225548"/>
    </source>
</evidence>
<feature type="transmembrane region" description="Helical" evidence="1">
    <location>
        <begin position="231"/>
        <end position="248"/>
    </location>
</feature>
<dbReference type="InterPro" id="IPR029787">
    <property type="entry name" value="Nucleotide_cyclase"/>
</dbReference>
<dbReference type="Proteomes" id="UP000225548">
    <property type="component" value="Unassembled WGS sequence"/>
</dbReference>
<evidence type="ECO:0000313" key="3">
    <source>
        <dbReference type="EMBL" id="PFG34262.1"/>
    </source>
</evidence>
<feature type="transmembrane region" description="Helical" evidence="1">
    <location>
        <begin position="132"/>
        <end position="151"/>
    </location>
</feature>
<keyword evidence="4" id="KW-1185">Reference proteome</keyword>
<dbReference type="InterPro" id="IPR043128">
    <property type="entry name" value="Rev_trsase/Diguanyl_cyclase"/>
</dbReference>
<feature type="transmembrane region" description="Helical" evidence="1">
    <location>
        <begin position="260"/>
        <end position="284"/>
    </location>
</feature>
<feature type="transmembrane region" description="Helical" evidence="1">
    <location>
        <begin position="12"/>
        <end position="34"/>
    </location>
</feature>
<dbReference type="PROSITE" id="PS50887">
    <property type="entry name" value="GGDEF"/>
    <property type="match status" value="1"/>
</dbReference>
<dbReference type="AlphaFoldDB" id="A0A2A9E7Q2"/>
<keyword evidence="1" id="KW-1133">Transmembrane helix</keyword>
<dbReference type="PANTHER" id="PTHR46663">
    <property type="entry name" value="DIGUANYLATE CYCLASE DGCT-RELATED"/>
    <property type="match status" value="1"/>
</dbReference>
<comment type="caution">
    <text evidence="3">The sequence shown here is derived from an EMBL/GenBank/DDBJ whole genome shotgun (WGS) entry which is preliminary data.</text>
</comment>
<proteinExistence type="predicted"/>
<keyword evidence="1" id="KW-0812">Transmembrane</keyword>
<dbReference type="CDD" id="cd01949">
    <property type="entry name" value="GGDEF"/>
    <property type="match status" value="1"/>
</dbReference>
<accession>A0A2A9E7Q2</accession>
<dbReference type="NCBIfam" id="TIGR00254">
    <property type="entry name" value="GGDEF"/>
    <property type="match status" value="1"/>
</dbReference>
<protein>
    <submittedName>
        <fullName evidence="3">Diguanylate cyclase (GGDEF)-like protein</fullName>
    </submittedName>
</protein>
<feature type="transmembrane region" description="Helical" evidence="1">
    <location>
        <begin position="40"/>
        <end position="59"/>
    </location>
</feature>
<dbReference type="PANTHER" id="PTHR46663:SF2">
    <property type="entry name" value="GGDEF DOMAIN-CONTAINING PROTEIN"/>
    <property type="match status" value="1"/>
</dbReference>
<keyword evidence="1" id="KW-0472">Membrane</keyword>
<reference evidence="3 4" key="1">
    <citation type="submission" date="2017-10" db="EMBL/GenBank/DDBJ databases">
        <title>Sequencing the genomes of 1000 actinobacteria strains.</title>
        <authorList>
            <person name="Klenk H.-P."/>
        </authorList>
    </citation>
    <scope>NUCLEOTIDE SEQUENCE [LARGE SCALE GENOMIC DNA]</scope>
    <source>
        <strain evidence="3 4">DSM 18966</strain>
    </source>
</reference>
<feature type="transmembrane region" description="Helical" evidence="1">
    <location>
        <begin position="66"/>
        <end position="87"/>
    </location>
</feature>
<organism evidence="3 4">
    <name type="scientific">Sanguibacter antarcticus</name>
    <dbReference type="NCBI Taxonomy" id="372484"/>
    <lineage>
        <taxon>Bacteria</taxon>
        <taxon>Bacillati</taxon>
        <taxon>Actinomycetota</taxon>
        <taxon>Actinomycetes</taxon>
        <taxon>Micrococcales</taxon>
        <taxon>Sanguibacteraceae</taxon>
        <taxon>Sanguibacter</taxon>
    </lineage>
</organism>
<gene>
    <name evidence="3" type="ORF">ATL42_2168</name>
</gene>
<evidence type="ECO:0000256" key="1">
    <source>
        <dbReference type="SAM" id="Phobius"/>
    </source>
</evidence>
<dbReference type="SMART" id="SM00267">
    <property type="entry name" value="GGDEF"/>
    <property type="match status" value="1"/>
</dbReference>
<feature type="transmembrane region" description="Helical" evidence="1">
    <location>
        <begin position="163"/>
        <end position="184"/>
    </location>
</feature>
<dbReference type="SUPFAM" id="SSF55073">
    <property type="entry name" value="Nucleotide cyclase"/>
    <property type="match status" value="1"/>
</dbReference>
<feature type="transmembrane region" description="Helical" evidence="1">
    <location>
        <begin position="196"/>
        <end position="219"/>
    </location>
</feature>
<feature type="transmembrane region" description="Helical" evidence="1">
    <location>
        <begin position="99"/>
        <end position="125"/>
    </location>
</feature>
<dbReference type="InterPro" id="IPR000160">
    <property type="entry name" value="GGDEF_dom"/>
</dbReference>
<dbReference type="Pfam" id="PF00990">
    <property type="entry name" value="GGDEF"/>
    <property type="match status" value="1"/>
</dbReference>
<sequence length="489" mass="51422">MSIFTPREHSRAALTAHVGFGLTLLVFGTTRALTDGLPSGVAFLLATLVPIVVIVVMLARSRPPSVTPWVIALVSLLFSTVRDVAWFTDLPFERDEQVAGLVLGISLAVAYTGMLAAAVVIVIPIARGDGGAIIDAAILSVSAAGLLWMLVLAPALDAQDAGGALRSLTLLAAMLVCGTTGAVARATFTARSARPTLAYLLVSALAALVATMLSATTLLAETTTGGTVTDIIWITSFLALAAAAAHPSRSELRTPGRVRAQALTVPHLVVLGLAVCSNLLFAGVLEIQGTGADPSLLIIGSLVVVPLFLVRVWQLAGLFETARADLERQAHHDDLTGLPNRRAATAHLTETVQHVEDGTLAAARVCFLDLDDFKAINDDHGHGAGDAVLAELGARLRACAQDDDFVARLGGDEFVVVHPCEDDELEALTIDRVRDVFAEPIAVQDTVVRLGVSIGSVTVTDREHLTVERVLSLADSRMYADKRRDRSAG</sequence>
<evidence type="ECO:0000259" key="2">
    <source>
        <dbReference type="PROSITE" id="PS50887"/>
    </source>
</evidence>
<name>A0A2A9E7Q2_9MICO</name>
<dbReference type="InterPro" id="IPR052163">
    <property type="entry name" value="DGC-Regulatory_Protein"/>
</dbReference>
<dbReference type="Gene3D" id="3.30.70.270">
    <property type="match status" value="1"/>
</dbReference>
<feature type="domain" description="GGDEF" evidence="2">
    <location>
        <begin position="361"/>
        <end position="489"/>
    </location>
</feature>
<dbReference type="OrthoDB" id="3278283at2"/>